<evidence type="ECO:0000256" key="1">
    <source>
        <dbReference type="ARBA" id="ARBA00022741"/>
    </source>
</evidence>
<dbReference type="PROSITE" id="PS50067">
    <property type="entry name" value="KINESIN_MOTOR_2"/>
    <property type="match status" value="1"/>
</dbReference>
<dbReference type="GO" id="GO:0007018">
    <property type="term" value="P:microtubule-based movement"/>
    <property type="evidence" value="ECO:0007669"/>
    <property type="project" value="InterPro"/>
</dbReference>
<evidence type="ECO:0000256" key="5">
    <source>
        <dbReference type="SAM" id="Coils"/>
    </source>
</evidence>
<comment type="similarity">
    <text evidence="4">Belongs to the TRAFAC class myosin-kinesin ATPase superfamily. Kinesin family.</text>
</comment>
<dbReference type="FunFam" id="3.40.850.10:FF:000041">
    <property type="entry name" value="Kinesin-like calmodulin-binding protein"/>
    <property type="match status" value="1"/>
</dbReference>
<organism evidence="8 9">
    <name type="scientific">Prunus dulcis</name>
    <name type="common">Almond</name>
    <name type="synonym">Amygdalus dulcis</name>
    <dbReference type="NCBI Taxonomy" id="3755"/>
    <lineage>
        <taxon>Eukaryota</taxon>
        <taxon>Viridiplantae</taxon>
        <taxon>Streptophyta</taxon>
        <taxon>Embryophyta</taxon>
        <taxon>Tracheophyta</taxon>
        <taxon>Spermatophyta</taxon>
        <taxon>Magnoliopsida</taxon>
        <taxon>eudicotyledons</taxon>
        <taxon>Gunneridae</taxon>
        <taxon>Pentapetalae</taxon>
        <taxon>rosids</taxon>
        <taxon>fabids</taxon>
        <taxon>Rosales</taxon>
        <taxon>Rosaceae</taxon>
        <taxon>Amygdaloideae</taxon>
        <taxon>Amygdaleae</taxon>
        <taxon>Prunus</taxon>
    </lineage>
</organism>
<dbReference type="Pfam" id="PF04615">
    <property type="entry name" value="Utp14"/>
    <property type="match status" value="1"/>
</dbReference>
<feature type="region of interest" description="Disordered" evidence="6">
    <location>
        <begin position="714"/>
        <end position="751"/>
    </location>
</feature>
<dbReference type="InterPro" id="IPR036961">
    <property type="entry name" value="Kinesin_motor_dom_sf"/>
</dbReference>
<keyword evidence="2 4" id="KW-0067">ATP-binding</keyword>
<feature type="domain" description="Kinesin motor" evidence="7">
    <location>
        <begin position="33"/>
        <end position="353"/>
    </location>
</feature>
<keyword evidence="1 4" id="KW-0547">Nucleotide-binding</keyword>
<evidence type="ECO:0000259" key="7">
    <source>
        <dbReference type="PROSITE" id="PS50067"/>
    </source>
</evidence>
<feature type="region of interest" description="Disordered" evidence="6">
    <location>
        <begin position="358"/>
        <end position="404"/>
    </location>
</feature>
<dbReference type="Pfam" id="PF24538">
    <property type="entry name" value="DUF7599"/>
    <property type="match status" value="1"/>
</dbReference>
<keyword evidence="9" id="KW-1185">Reference proteome</keyword>
<proteinExistence type="inferred from homology"/>
<sequence length="1836" mass="206048">MKGARLAELEVLFKEEQLMRKRYFNTIEDMKGKIRVFCRIRPFTGKEIADKERGATTSVDEFTLAHPHRGQLKQHSFHRIFDGSASQEDVFEDTRHLVQSAVDGYNVCIFAYGQTGSGKTYTISGSKANPGLIPRATAELFKIMSRDSNKFSFSLKAYMVELYRETFVDLLLPKNSKSLKLDVKKDPKGMVFVENATVLSISTYDEVKNVIQSGLEQRHIAGTQMNAESSRSHVILSIFIESTNLQIQSVGRGKLSFVDLAGSERNKKSCSSGSELKEAQSINKSLSALGDVIKALSERSQHIPYRNDKLTMLMSDSLGGNAKTLMFINVSPAESNVDETHCSLLFASRVRLIANDPTKNVASKGEDQEPATLPSKPSMEKKSVPTPAPLPKADQEKLERKAAYEKSKEELQKWEPIIKRNREAPTIYFDDDMDLGFSTVGAIASEFEPRTEFEKKIASLVYDDQVMEAHQKDGSRLLELNKVSAEDEKDRHNRMAKMRSLLFRHEMKSKHIKKIKSKTYHRLLKKDRLKASSTQSQMDREAAKELAMKQEYERAKERMTLRHKGSSKWTKRIKERGIDVQDEGTRTAIAEQQHLHALLTRKMNSMKDGSSSSSDDTSDEDVYSAGSDQARASKLLEKAKEKTLNLLDEDDEVPKSGVLSLPFMVRGLKKRNEAAAEEAKLALQEYESWSNQLEDSNGADNAKVAPPSGRMVFNASKKEAPESSNKTQSDDKIRSDNYYGNSDSEDDFEPKENVDIREDRSSDLQNNGGINPVLLHKESKNHKDSLFKNFDDIVQDPGPKTTHEVSIFASGTWKKMKGGNNADANANKPTRPLESVVLNQNFQEPVKDLDEYSDADSEGQMVDGILTSKNAGDEGQSSNNLSVTTNVIYLYRYAENLSSQQKIEITKVEQTKESSGNAKEIPAGGDGFSGKGVKEDVLVKKDYLISAMKAVCDKLEQANGKVLVSDIKKDLGYSGTRPGNRAWRKICGKLEAADIVKKFEVQVNKKVEQFLGLLKKFCPVSFDPKNPGQVKFIKKCQTTDLLVELPIEHQIQELINAAGSEGIIMSNVSKRLGIGRKESDKLIEKNLNQNQTLSTCDYSTLTETETNDTSSERPPAVLKPCRPCLSLTVDGSIREERIIKQLQDKGDGVQSQKRKHASLKRKRTSEARSVEFTEVDERDGNQEIEQEPEPNEDGEGCYSTLSKCAFSKLKPTRQSRFSWTEEADRQLVIQYARRCATLGAKYHHQISWASLPDLPAPPSTCKRRMSYLKNSNGKFRKSLMMLCNMLSKRYAKLLEKTKNRSLNNDECRQLLQGSTGEDYNMNFPNISGHNQGRSLQEEPWDNFDNNDVKKSLDEILHYQRMTRLDATKRYGSTYEEGSDLNTNAEENDPKESELIVSTVPYEDIQNHSRGVSAQRLSYQQLHNNFFKLLHEGVVSTPAYKSLAVELFKLVFLSTTTAPEEQNLVSEIRQRYSKCDLYAALNYLRDNKILIGGTDSQPLSLSPQFFPNIFKSPFPIDSGKRAAKLSHWLHERDKDLMEGGIDLSEDLECGDLFHLFALVSSGQLSISPCLPDEGVGEAEDLRSSKLKIESNECLNTRKLKSLVSESEMISRREKGFPGIMVSVYRAESSASNCVDFFKDDDTSSGEKHFGGNDRLDSTSVIPLAGDCDSGGAHSQRETNMNVNDVHKVTILCSPEEVAERSYEKQTCSVPEGCMEVVSARGHGDNESSKFTCGKLCAPILPWINGDGTINKIIYEGLRRRLLGIVMQNPGILEDEIMGKMDVLNAQTRRKLLELMVLDKHVLVRKMRQNVYSGLPAILRAVSLHKNWFSVSISLQIP</sequence>
<dbReference type="GO" id="GO:0042791">
    <property type="term" value="P:5S class rRNA transcription by RNA polymerase III"/>
    <property type="evidence" value="ECO:0007669"/>
    <property type="project" value="TreeGrafter"/>
</dbReference>
<feature type="binding site" evidence="4">
    <location>
        <begin position="113"/>
        <end position="120"/>
    </location>
    <ligand>
        <name>ATP</name>
        <dbReference type="ChEBI" id="CHEBI:30616"/>
    </ligand>
</feature>
<evidence type="ECO:0000313" key="8">
    <source>
        <dbReference type="EMBL" id="KAI5311149.1"/>
    </source>
</evidence>
<dbReference type="Pfam" id="PF00225">
    <property type="entry name" value="Kinesin"/>
    <property type="match status" value="1"/>
</dbReference>
<evidence type="ECO:0000256" key="6">
    <source>
        <dbReference type="SAM" id="MobiDB-lite"/>
    </source>
</evidence>
<dbReference type="GO" id="GO:0000127">
    <property type="term" value="C:transcription factor TFIIIC complex"/>
    <property type="evidence" value="ECO:0007669"/>
    <property type="project" value="InterPro"/>
</dbReference>
<keyword evidence="3 4" id="KW-0505">Motor protein</keyword>
<reference evidence="8 9" key="1">
    <citation type="journal article" date="2022" name="G3 (Bethesda)">
        <title>Whole-genome sequence and methylome profiling of the almond [Prunus dulcis (Mill.) D.A. Webb] cultivar 'Nonpareil'.</title>
        <authorList>
            <person name="D'Amico-Willman K.M."/>
            <person name="Ouma W.Z."/>
            <person name="Meulia T."/>
            <person name="Sideli G.M."/>
            <person name="Gradziel T.M."/>
            <person name="Fresnedo-Ramirez J."/>
        </authorList>
    </citation>
    <scope>NUCLEOTIDE SEQUENCE [LARGE SCALE GENOMIC DNA]</scope>
    <source>
        <strain evidence="8">Clone GOH B32 T37-40</strain>
    </source>
</reference>
<dbReference type="InterPro" id="IPR056020">
    <property type="entry name" value="DUF7599"/>
</dbReference>
<evidence type="ECO:0000256" key="4">
    <source>
        <dbReference type="PROSITE-ProRule" id="PRU00283"/>
    </source>
</evidence>
<dbReference type="PROSITE" id="PS00411">
    <property type="entry name" value="KINESIN_MOTOR_1"/>
    <property type="match status" value="1"/>
</dbReference>
<dbReference type="CDD" id="cd01366">
    <property type="entry name" value="KISc_C_terminal"/>
    <property type="match status" value="1"/>
</dbReference>
<accession>A0AAD4US39</accession>
<dbReference type="GO" id="GO:0003777">
    <property type="term" value="F:microtubule motor activity"/>
    <property type="evidence" value="ECO:0007669"/>
    <property type="project" value="InterPro"/>
</dbReference>
<dbReference type="InterPro" id="IPR019821">
    <property type="entry name" value="Kinesin_motor_CS"/>
</dbReference>
<feature type="compositionally biased region" description="Acidic residues" evidence="6">
    <location>
        <begin position="1173"/>
        <end position="1195"/>
    </location>
</feature>
<dbReference type="EMBL" id="JAJFAZ020000087">
    <property type="protein sequence ID" value="KAI5311149.1"/>
    <property type="molecule type" value="Genomic_DNA"/>
</dbReference>
<evidence type="ECO:0000313" key="9">
    <source>
        <dbReference type="Proteomes" id="UP001054821"/>
    </source>
</evidence>
<dbReference type="GO" id="GO:0003677">
    <property type="term" value="F:DNA binding"/>
    <property type="evidence" value="ECO:0007669"/>
    <property type="project" value="InterPro"/>
</dbReference>
<dbReference type="Pfam" id="PF24657">
    <property type="entry name" value="DUF7646"/>
    <property type="match status" value="1"/>
</dbReference>
<evidence type="ECO:0000256" key="2">
    <source>
        <dbReference type="ARBA" id="ARBA00022840"/>
    </source>
</evidence>
<feature type="compositionally biased region" description="Basic residues" evidence="6">
    <location>
        <begin position="1152"/>
        <end position="1163"/>
    </location>
</feature>
<dbReference type="InterPro" id="IPR027417">
    <property type="entry name" value="P-loop_NTPase"/>
</dbReference>
<feature type="compositionally biased region" description="Low complexity" evidence="6">
    <location>
        <begin position="606"/>
        <end position="615"/>
    </location>
</feature>
<dbReference type="InterPro" id="IPR044210">
    <property type="entry name" value="Tfc3-like"/>
</dbReference>
<comment type="caution">
    <text evidence="8">The sequence shown here is derived from an EMBL/GenBank/DDBJ whole genome shotgun (WGS) entry which is preliminary data.</text>
</comment>
<dbReference type="GO" id="GO:0006384">
    <property type="term" value="P:transcription initiation at RNA polymerase III promoter"/>
    <property type="evidence" value="ECO:0007669"/>
    <property type="project" value="InterPro"/>
</dbReference>
<dbReference type="SMART" id="SM00129">
    <property type="entry name" value="KISc"/>
    <property type="match status" value="1"/>
</dbReference>
<dbReference type="GO" id="GO:0005524">
    <property type="term" value="F:ATP binding"/>
    <property type="evidence" value="ECO:0007669"/>
    <property type="project" value="UniProtKB-UniRule"/>
</dbReference>
<dbReference type="PANTHER" id="PTHR15180">
    <property type="entry name" value="GENERAL TRANSCRIPTION FACTOR 3C POLYPEPTIDE 1"/>
    <property type="match status" value="1"/>
</dbReference>
<gene>
    <name evidence="8" type="ORF">L3X38_045616</name>
</gene>
<feature type="region of interest" description="Disordered" evidence="6">
    <location>
        <begin position="602"/>
        <end position="626"/>
    </location>
</feature>
<keyword evidence="5" id="KW-0175">Coiled coil</keyword>
<dbReference type="InterPro" id="IPR001752">
    <property type="entry name" value="Kinesin_motor_dom"/>
</dbReference>
<dbReference type="Proteomes" id="UP001054821">
    <property type="component" value="Unassembled WGS sequence"/>
</dbReference>
<dbReference type="Gene3D" id="3.40.850.10">
    <property type="entry name" value="Kinesin motor domain"/>
    <property type="match status" value="1"/>
</dbReference>
<dbReference type="PANTHER" id="PTHR15180:SF1">
    <property type="entry name" value="GENERAL TRANSCRIPTION FACTOR 3C POLYPEPTIDE 1"/>
    <property type="match status" value="1"/>
</dbReference>
<dbReference type="PRINTS" id="PR00380">
    <property type="entry name" value="KINESINHEAVY"/>
</dbReference>
<feature type="compositionally biased region" description="Basic and acidic residues" evidence="6">
    <location>
        <begin position="393"/>
        <end position="404"/>
    </location>
</feature>
<name>A0AAD4US39_PRUDU</name>
<dbReference type="SUPFAM" id="SSF52540">
    <property type="entry name" value="P-loop containing nucleoside triphosphate hydrolases"/>
    <property type="match status" value="1"/>
</dbReference>
<dbReference type="GO" id="GO:0008017">
    <property type="term" value="F:microtubule binding"/>
    <property type="evidence" value="ECO:0007669"/>
    <property type="project" value="InterPro"/>
</dbReference>
<evidence type="ECO:0000256" key="3">
    <source>
        <dbReference type="ARBA" id="ARBA00023175"/>
    </source>
</evidence>
<dbReference type="InterPro" id="IPR056063">
    <property type="entry name" value="DUF7646"/>
</dbReference>
<feature type="coiled-coil region" evidence="5">
    <location>
        <begin position="665"/>
        <end position="692"/>
    </location>
</feature>
<protein>
    <recommendedName>
        <fullName evidence="7">Kinesin motor domain-containing protein</fullName>
    </recommendedName>
</protein>
<feature type="region of interest" description="Disordered" evidence="6">
    <location>
        <begin position="1142"/>
        <end position="1196"/>
    </location>
</feature>